<keyword evidence="3 7" id="KW-0378">Hydrolase</keyword>
<dbReference type="SUPFAM" id="SSF56281">
    <property type="entry name" value="Metallo-hydrolase/oxidoreductase"/>
    <property type="match status" value="1"/>
</dbReference>
<evidence type="ECO:0000256" key="1">
    <source>
        <dbReference type="ARBA" id="ARBA00001947"/>
    </source>
</evidence>
<dbReference type="PATRIC" id="fig|1354272.4.peg.970"/>
<dbReference type="RefSeq" id="WP_068907807.1">
    <property type="nucleotide sequence ID" value="NZ_LXEW01000015.1"/>
</dbReference>
<accession>A0A1B7K0K6</accession>
<dbReference type="GO" id="GO:0016787">
    <property type="term" value="F:hydrolase activity"/>
    <property type="evidence" value="ECO:0007669"/>
    <property type="project" value="UniProtKB-KW"/>
</dbReference>
<reference evidence="7 8" key="1">
    <citation type="submission" date="2016-04" db="EMBL/GenBank/DDBJ databases">
        <title>ATOL: Assembling a taxonomically balanced genome-scale reconstruction of the evolutionary history of the Enterobacteriaceae.</title>
        <authorList>
            <person name="Plunkett G.III."/>
            <person name="Neeno-Eckwall E.C."/>
            <person name="Glasner J.D."/>
            <person name="Perna N.T."/>
        </authorList>
    </citation>
    <scope>NUCLEOTIDE SEQUENCE [LARGE SCALE GENOMIC DNA]</scope>
    <source>
        <strain evidence="7 8">ATCC 35613</strain>
    </source>
</reference>
<dbReference type="GO" id="GO:0046872">
    <property type="term" value="F:metal ion binding"/>
    <property type="evidence" value="ECO:0007669"/>
    <property type="project" value="UniProtKB-KW"/>
</dbReference>
<evidence type="ECO:0000313" key="8">
    <source>
        <dbReference type="Proteomes" id="UP000078224"/>
    </source>
</evidence>
<proteinExistence type="predicted"/>
<dbReference type="SMART" id="SM00849">
    <property type="entry name" value="Lactamase_B"/>
    <property type="match status" value="1"/>
</dbReference>
<dbReference type="Gene3D" id="3.60.15.10">
    <property type="entry name" value="Ribonuclease Z/Hydroxyacylglutathione hydrolase-like"/>
    <property type="match status" value="1"/>
</dbReference>
<comment type="cofactor">
    <cofactor evidence="1">
        <name>Zn(2+)</name>
        <dbReference type="ChEBI" id="CHEBI:29105"/>
    </cofactor>
</comment>
<organism evidence="7 8">
    <name type="scientific">Providencia heimbachae ATCC 35613</name>
    <dbReference type="NCBI Taxonomy" id="1354272"/>
    <lineage>
        <taxon>Bacteria</taxon>
        <taxon>Pseudomonadati</taxon>
        <taxon>Pseudomonadota</taxon>
        <taxon>Gammaproteobacteria</taxon>
        <taxon>Enterobacterales</taxon>
        <taxon>Morganellaceae</taxon>
        <taxon>Providencia</taxon>
    </lineage>
</organism>
<dbReference type="Pfam" id="PF00753">
    <property type="entry name" value="Lactamase_B"/>
    <property type="match status" value="1"/>
</dbReference>
<protein>
    <submittedName>
        <fullName evidence="7">Putative metal-binding enzyme</fullName>
        <ecNumber evidence="7">3.-.-.-</ecNumber>
    </submittedName>
</protein>
<dbReference type="EMBL" id="LXEW01000015">
    <property type="protein sequence ID" value="OAT53693.1"/>
    <property type="molecule type" value="Genomic_DNA"/>
</dbReference>
<evidence type="ECO:0000256" key="3">
    <source>
        <dbReference type="ARBA" id="ARBA00022801"/>
    </source>
</evidence>
<evidence type="ECO:0000256" key="5">
    <source>
        <dbReference type="SAM" id="MobiDB-lite"/>
    </source>
</evidence>
<dbReference type="InterPro" id="IPR001279">
    <property type="entry name" value="Metallo-B-lactamas"/>
</dbReference>
<gene>
    <name evidence="7" type="ORF">M998_0947</name>
</gene>
<evidence type="ECO:0000256" key="2">
    <source>
        <dbReference type="ARBA" id="ARBA00022723"/>
    </source>
</evidence>
<sequence>MKYIIIPVTPFMQNCQVVWDENSMEAVVVDPGGEAEKIISAIESRGLKLTKILLTHGHSDHIGASAILSKHFSVPIYGPDKEDAFWIENLAEQNAMFYIGECPDFTPDYWLEEGDTVTCGAISFDVLHCPGHTPGHIIFVNRADKLISMGDVLFKGGVGRSDFPRGNHQDLIASIKNKVLPLGDDYQFIPGHGPMSNLGHERKTNPFLQDEQPVW</sequence>
<dbReference type="OrthoDB" id="9802991at2"/>
<dbReference type="InterPro" id="IPR051453">
    <property type="entry name" value="MBL_Glyoxalase_II"/>
</dbReference>
<name>A0A1B7K0K6_9GAMM</name>
<dbReference type="CDD" id="cd07737">
    <property type="entry name" value="YcbL-like_MBL-fold"/>
    <property type="match status" value="1"/>
</dbReference>
<evidence type="ECO:0000313" key="7">
    <source>
        <dbReference type="EMBL" id="OAT53693.1"/>
    </source>
</evidence>
<keyword evidence="4" id="KW-0862">Zinc</keyword>
<dbReference type="PANTHER" id="PTHR46233">
    <property type="entry name" value="HYDROXYACYLGLUTATHIONE HYDROLASE GLOC"/>
    <property type="match status" value="1"/>
</dbReference>
<feature type="region of interest" description="Disordered" evidence="5">
    <location>
        <begin position="193"/>
        <end position="215"/>
    </location>
</feature>
<dbReference type="AlphaFoldDB" id="A0A1B7K0K6"/>
<evidence type="ECO:0000256" key="4">
    <source>
        <dbReference type="ARBA" id="ARBA00022833"/>
    </source>
</evidence>
<evidence type="ECO:0000259" key="6">
    <source>
        <dbReference type="SMART" id="SM00849"/>
    </source>
</evidence>
<comment type="caution">
    <text evidence="7">The sequence shown here is derived from an EMBL/GenBank/DDBJ whole genome shotgun (WGS) entry which is preliminary data.</text>
</comment>
<keyword evidence="8" id="KW-1185">Reference proteome</keyword>
<keyword evidence="2" id="KW-0479">Metal-binding</keyword>
<dbReference type="PANTHER" id="PTHR46233:SF3">
    <property type="entry name" value="HYDROXYACYLGLUTATHIONE HYDROLASE GLOC"/>
    <property type="match status" value="1"/>
</dbReference>
<dbReference type="Proteomes" id="UP000078224">
    <property type="component" value="Unassembled WGS sequence"/>
</dbReference>
<feature type="domain" description="Metallo-beta-lactamase" evidence="6">
    <location>
        <begin position="12"/>
        <end position="192"/>
    </location>
</feature>
<dbReference type="InterPro" id="IPR036866">
    <property type="entry name" value="RibonucZ/Hydroxyglut_hydro"/>
</dbReference>
<dbReference type="EC" id="3.-.-.-" evidence="7"/>